<dbReference type="Pfam" id="PF00395">
    <property type="entry name" value="SLH"/>
    <property type="match status" value="2"/>
</dbReference>
<dbReference type="InterPro" id="IPR001119">
    <property type="entry name" value="SLH_dom"/>
</dbReference>
<gene>
    <name evidence="3" type="primary">xynA1_2</name>
    <name evidence="3" type="ORF">AN618_19800</name>
</gene>
<keyword evidence="3" id="KW-0326">Glycosidase</keyword>
<evidence type="ECO:0000313" key="3">
    <source>
        <dbReference type="EMBL" id="KXG75203.1"/>
    </source>
</evidence>
<keyword evidence="3" id="KW-0858">Xylan degradation</keyword>
<keyword evidence="4" id="KW-1185">Reference proteome</keyword>
<reference evidence="3 4" key="1">
    <citation type="submission" date="2015-12" db="EMBL/GenBank/DDBJ databases">
        <title>Draft genome sequnece of Fervidicola ferrireducens strain Y170.</title>
        <authorList>
            <person name="Patel B.K."/>
        </authorList>
    </citation>
    <scope>NUCLEOTIDE SEQUENCE [LARGE SCALE GENOMIC DNA]</scope>
    <source>
        <strain evidence="3 4">Y170</strain>
    </source>
</reference>
<dbReference type="InParanoid" id="A0A140L3S8"/>
<dbReference type="STRING" id="520764.AN618_19800"/>
<evidence type="ECO:0000313" key="4">
    <source>
        <dbReference type="Proteomes" id="UP000070427"/>
    </source>
</evidence>
<keyword evidence="3" id="KW-0119">Carbohydrate metabolism</keyword>
<sequence length="812" mass="89476">MSAIKAGKKILAVMLSVLAVFVCFEDSKAGNLEYFGSSRGLSLLNSTGFSDTADHWAEASIERAFAMGIMVGERGRFFPERPVSREEALAVLVRMMGNISISSDNRGRPGNPNASAWATPYVDSAFRLGLLDRKENQMDFKSTAKREEVFTWAARALKIAPQSNAGDALFFKDSAEIERERLPYIAALVKKGIIGGWDGSLRPKDLMTRAELAALVDRIKGEKAFNLSMFRGWVNSIDRIGSSDVVYTVRTEDGPVYDLKVIPGKTDFPVIKKGRIYGSGTLKIGDYVEIVAKGNEVLYAEVSNYTVQKVSGELSELRDGRAYIKVDGGNIFTFELPNFPEVYVDGKKAKVEDLLPGVEVTAWAVNDKLYRLEARSFYEPMNQGGFSELPLEGTVKEISVDEGVYEVVVSSRGGEKSLLLSPSDAVLKDGLRVSPSALKPGDKIAVYYGNEGRSVRVEVAKGGRVYRLVKGRISGEIPGEYLLISDVEEFYYGTFRPAEDLLEVRIDGITQVFTEWGRTDIEQLASSYGGSDVYLALAYEGNMPKAVKILVKSGDEYLENGFIEKVRWSTGEMAVGDLEVLFDESTIAVVGNSLVTTDYLEEDAGVFLVANKGASGSKAAIVYQPKFLDPSLKVIKGQVYEIGSDSISLRYKSELKESLWSSEERKTEKLNIYDDAVIVDATLKVPKVISKEELLWDRYEEKYSGKSVYAVLEDGKILAMVIKDGGRDDDTLSIGTLAEKPAVDGRMKLSNMLDYSQFSEKWNKSLSSLELNAGGAVIMEGTELIDVGDLKPGQILYVVRENNNCLFAFVQQ</sequence>
<accession>A0A140L3S8</accession>
<name>A0A140L3S8_9FIRM</name>
<dbReference type="EC" id="3.2.1.8" evidence="3"/>
<evidence type="ECO:0000256" key="1">
    <source>
        <dbReference type="ARBA" id="ARBA00022737"/>
    </source>
</evidence>
<dbReference type="Proteomes" id="UP000070427">
    <property type="component" value="Unassembled WGS sequence"/>
</dbReference>
<dbReference type="RefSeq" id="WP_066354487.1">
    <property type="nucleotide sequence ID" value="NZ_LOED01000030.1"/>
</dbReference>
<dbReference type="GO" id="GO:0031176">
    <property type="term" value="F:endo-1,4-beta-xylanase activity"/>
    <property type="evidence" value="ECO:0007669"/>
    <property type="project" value="UniProtKB-EC"/>
</dbReference>
<protein>
    <submittedName>
        <fullName evidence="3">Endo-1,4-beta-xylanase A</fullName>
        <ecNumber evidence="3">3.2.1.8</ecNumber>
    </submittedName>
</protein>
<dbReference type="AlphaFoldDB" id="A0A140L3S8"/>
<feature type="domain" description="SLH" evidence="2">
    <location>
        <begin position="168"/>
        <end position="230"/>
    </location>
</feature>
<evidence type="ECO:0000259" key="2">
    <source>
        <dbReference type="PROSITE" id="PS51272"/>
    </source>
</evidence>
<dbReference type="GO" id="GO:0045493">
    <property type="term" value="P:xylan catabolic process"/>
    <property type="evidence" value="ECO:0007669"/>
    <property type="project" value="UniProtKB-KW"/>
</dbReference>
<proteinExistence type="predicted"/>
<organism evidence="3 4">
    <name type="scientific">Fervidicola ferrireducens</name>
    <dbReference type="NCBI Taxonomy" id="520764"/>
    <lineage>
        <taxon>Bacteria</taxon>
        <taxon>Bacillati</taxon>
        <taxon>Bacillota</taxon>
        <taxon>Clostridia</taxon>
        <taxon>Thermosediminibacterales</taxon>
        <taxon>Thermosediminibacteraceae</taxon>
        <taxon>Fervidicola</taxon>
    </lineage>
</organism>
<comment type="caution">
    <text evidence="3">The sequence shown here is derived from an EMBL/GenBank/DDBJ whole genome shotgun (WGS) entry which is preliminary data.</text>
</comment>
<keyword evidence="3" id="KW-0378">Hydrolase</keyword>
<keyword evidence="1" id="KW-0677">Repeat</keyword>
<dbReference type="EMBL" id="LOED01000030">
    <property type="protein sequence ID" value="KXG75203.1"/>
    <property type="molecule type" value="Genomic_DNA"/>
</dbReference>
<feature type="domain" description="SLH" evidence="2">
    <location>
        <begin position="44"/>
        <end position="106"/>
    </location>
</feature>
<keyword evidence="3" id="KW-0624">Polysaccharide degradation</keyword>
<dbReference type="PROSITE" id="PS51272">
    <property type="entry name" value="SLH"/>
    <property type="match status" value="2"/>
</dbReference>